<organism evidence="1 2">
    <name type="scientific">Streptomyces orinoci</name>
    <name type="common">Streptoverticillium orinoci</name>
    <dbReference type="NCBI Taxonomy" id="67339"/>
    <lineage>
        <taxon>Bacteria</taxon>
        <taxon>Bacillati</taxon>
        <taxon>Actinomycetota</taxon>
        <taxon>Actinomycetes</taxon>
        <taxon>Kitasatosporales</taxon>
        <taxon>Streptomycetaceae</taxon>
        <taxon>Streptomyces</taxon>
    </lineage>
</organism>
<proteinExistence type="predicted"/>
<reference evidence="1 2" key="1">
    <citation type="submission" date="2024-06" db="EMBL/GenBank/DDBJ databases">
        <title>The Natural Products Discovery Center: Release of the First 8490 Sequenced Strains for Exploring Actinobacteria Biosynthetic Diversity.</title>
        <authorList>
            <person name="Kalkreuter E."/>
            <person name="Kautsar S.A."/>
            <person name="Yang D."/>
            <person name="Bader C.D."/>
            <person name="Teijaro C.N."/>
            <person name="Fluegel L."/>
            <person name="Davis C.M."/>
            <person name="Simpson J.R."/>
            <person name="Lauterbach L."/>
            <person name="Steele A.D."/>
            <person name="Gui C."/>
            <person name="Meng S."/>
            <person name="Li G."/>
            <person name="Viehrig K."/>
            <person name="Ye F."/>
            <person name="Su P."/>
            <person name="Kiefer A.F."/>
            <person name="Nichols A."/>
            <person name="Cepeda A.J."/>
            <person name="Yan W."/>
            <person name="Fan B."/>
            <person name="Jiang Y."/>
            <person name="Adhikari A."/>
            <person name="Zheng C.-J."/>
            <person name="Schuster L."/>
            <person name="Cowan T.M."/>
            <person name="Smanski M.J."/>
            <person name="Chevrette M.G."/>
            <person name="De Carvalho L.P.S."/>
            <person name="Shen B."/>
        </authorList>
    </citation>
    <scope>NUCLEOTIDE SEQUENCE [LARGE SCALE GENOMIC DNA]</scope>
    <source>
        <strain evidence="1 2">NPDC052347</strain>
    </source>
</reference>
<name>A0ABV3JZY0_STRON</name>
<gene>
    <name evidence="1" type="ORF">AB0L16_18560</name>
</gene>
<evidence type="ECO:0000313" key="2">
    <source>
        <dbReference type="Proteomes" id="UP001552594"/>
    </source>
</evidence>
<comment type="caution">
    <text evidence="1">The sequence shown here is derived from an EMBL/GenBank/DDBJ whole genome shotgun (WGS) entry which is preliminary data.</text>
</comment>
<keyword evidence="2" id="KW-1185">Reference proteome</keyword>
<evidence type="ECO:0000313" key="1">
    <source>
        <dbReference type="EMBL" id="MEV5508449.1"/>
    </source>
</evidence>
<dbReference type="Proteomes" id="UP001552594">
    <property type="component" value="Unassembled WGS sequence"/>
</dbReference>
<dbReference type="RefSeq" id="WP_161968563.1">
    <property type="nucleotide sequence ID" value="NZ_JBFAUK010000014.1"/>
</dbReference>
<protein>
    <submittedName>
        <fullName evidence="1">Uncharacterized protein</fullName>
    </submittedName>
</protein>
<sequence>MDWQFSGGGLGRPGWSLDVHWGLPDRPSLRWGIPWPPPVTPSDLSWLDLPDLELGPLTVFRIGPVK</sequence>
<accession>A0ABV3JZY0</accession>
<dbReference type="EMBL" id="JBFAUK010000014">
    <property type="protein sequence ID" value="MEV5508449.1"/>
    <property type="molecule type" value="Genomic_DNA"/>
</dbReference>